<dbReference type="AlphaFoldDB" id="A0AAW2ZV35"/>
<feature type="transmembrane region" description="Helical" evidence="1">
    <location>
        <begin position="21"/>
        <end position="40"/>
    </location>
</feature>
<organism evidence="2 3">
    <name type="scientific">Leishmania utingensis</name>
    <dbReference type="NCBI Taxonomy" id="653362"/>
    <lineage>
        <taxon>Eukaryota</taxon>
        <taxon>Discoba</taxon>
        <taxon>Euglenozoa</taxon>
        <taxon>Kinetoplastea</taxon>
        <taxon>Metakinetoplastina</taxon>
        <taxon>Trypanosomatida</taxon>
        <taxon>Trypanosomatidae</taxon>
        <taxon>Leishmaniinae</taxon>
        <taxon>Leishmania</taxon>
    </lineage>
</organism>
<sequence>MPLTSTMATEHGGRRIYHVGNAVLSFVVFLITVVLSMIVLDPQLSSYLLSARYRTPPMDFTESELLEGFTPVVVDAEKHTLLVVPVAGVQSARYVSRALGAFFSVDLPFVSGSGAMVNNGKETEMPSRLVITLADIYSAVLLRDGVDNATQTHDTTSERGGTVPFSTRRRSVLHLCSALSCVTPYVAQQWSDRIATASLRTHRTAYRATTFGSRTRPITNFALVFGEASESLAAMRELAEHRVLTAQFPPTRLKHRPAMPLVGRLDYADLQALCSSCKQCSYRSSVKHAQLATVLKTQAEQLPTEDSRRRLFKEWVRHNDSYSGTSTWGTVEVVPFAFVVFEDSCTLHDFSPDLVHVDVGSGDSVAALVYLKALVSATGVPEPLQPRNLLVSLFASEWVNDIVDTLLQLQVGQHYHTIPLHNSCIGLEEMFDPREEWSVAHLRSWWNKSSLVGTYVSPFLEQSRATQTPLCTVLLSLQVHTLDKLLQMTSKVVRSYPPAASPVERFFYYSAGLSPADEEPLTAPPHDATDAKTSTVASTSSGVGEVIGFVAQNIYFLIPVGIGFALTQNLCRRRRVCG</sequence>
<keyword evidence="1" id="KW-0472">Membrane</keyword>
<evidence type="ECO:0000313" key="3">
    <source>
        <dbReference type="Proteomes" id="UP001482455"/>
    </source>
</evidence>
<evidence type="ECO:0008006" key="4">
    <source>
        <dbReference type="Google" id="ProtNLM"/>
    </source>
</evidence>
<accession>A0AAW2ZV35</accession>
<keyword evidence="3" id="KW-1185">Reference proteome</keyword>
<comment type="caution">
    <text evidence="2">The sequence shown here is derived from an EMBL/GenBank/DDBJ whole genome shotgun (WGS) entry which is preliminary data.</text>
</comment>
<keyword evidence="1" id="KW-0812">Transmembrane</keyword>
<keyword evidence="1" id="KW-1133">Transmembrane helix</keyword>
<gene>
    <name evidence="2" type="ORF">Q4I30_007877</name>
</gene>
<reference evidence="2 3" key="1">
    <citation type="submission" date="2024-02" db="EMBL/GenBank/DDBJ databases">
        <title>FIRST GENOME SEQUENCES OF Leishmania (Viannia) shawi, Leishmania (Viannia) lindenbergi AND Leishmania (Viannia) utingensis.</title>
        <authorList>
            <person name="Resadore F."/>
            <person name="Custodio M.G.F."/>
            <person name="Boite M.C."/>
            <person name="Cupolillo E."/>
            <person name="Ferreira G.E.M."/>
        </authorList>
    </citation>
    <scope>NUCLEOTIDE SEQUENCE [LARGE SCALE GENOMIC DNA]</scope>
    <source>
        <strain evidence="2 3">ITUB/BR/1977/M4964</strain>
    </source>
</reference>
<evidence type="ECO:0000313" key="2">
    <source>
        <dbReference type="EMBL" id="KAL0493576.1"/>
    </source>
</evidence>
<dbReference type="Proteomes" id="UP001482455">
    <property type="component" value="Unassembled WGS sequence"/>
</dbReference>
<protein>
    <recommendedName>
        <fullName evidence="4">Membrane-associated protein</fullName>
    </recommendedName>
</protein>
<name>A0AAW2ZV35_9TRYP</name>
<evidence type="ECO:0000256" key="1">
    <source>
        <dbReference type="SAM" id="Phobius"/>
    </source>
</evidence>
<proteinExistence type="predicted"/>
<dbReference type="EMBL" id="JBAMZL010000037">
    <property type="protein sequence ID" value="KAL0493576.1"/>
    <property type="molecule type" value="Genomic_DNA"/>
</dbReference>